<evidence type="ECO:0000313" key="6">
    <source>
        <dbReference type="Proteomes" id="UP000007110"/>
    </source>
</evidence>
<evidence type="ECO:0000313" key="5">
    <source>
        <dbReference type="EnsemblMetazoa" id="XP_011676536"/>
    </source>
</evidence>
<dbReference type="PANTHER" id="PTHR13341:SF2">
    <property type="entry name" value="PROTEIN SEELE"/>
    <property type="match status" value="1"/>
</dbReference>
<dbReference type="GeneID" id="588644"/>
<dbReference type="Gene3D" id="1.10.225.10">
    <property type="entry name" value="Saposin-like"/>
    <property type="match status" value="1"/>
</dbReference>
<evidence type="ECO:0000259" key="4">
    <source>
        <dbReference type="PROSITE" id="PS50015"/>
    </source>
</evidence>
<keyword evidence="3" id="KW-0732">Signal</keyword>
<keyword evidence="2" id="KW-1015">Disulfide bond</keyword>
<dbReference type="RefSeq" id="XP_793411.4">
    <property type="nucleotide sequence ID" value="XM_788318.5"/>
</dbReference>
<dbReference type="KEGG" id="spu:588644"/>
<evidence type="ECO:0000256" key="2">
    <source>
        <dbReference type="ARBA" id="ARBA00023157"/>
    </source>
</evidence>
<evidence type="ECO:0000256" key="3">
    <source>
        <dbReference type="SAM" id="SignalP"/>
    </source>
</evidence>
<dbReference type="Pfam" id="PF11938">
    <property type="entry name" value="DUF3456"/>
    <property type="match status" value="1"/>
</dbReference>
<feature type="chain" id="PRO_5033597158" description="Saposin B-type domain-containing protein" evidence="3">
    <location>
        <begin position="26"/>
        <end position="186"/>
    </location>
</feature>
<dbReference type="PANTHER" id="PTHR13341">
    <property type="entry name" value="MIR-INTERACTING SAPOSIN-LIKE PROTEIN"/>
    <property type="match status" value="1"/>
</dbReference>
<dbReference type="RefSeq" id="XP_011676536.2">
    <property type="nucleotide sequence ID" value="XM_011678234.2"/>
</dbReference>
<dbReference type="InterPro" id="IPR021852">
    <property type="entry name" value="DUF3456"/>
</dbReference>
<dbReference type="InParanoid" id="A0A7M7LTJ7"/>
<dbReference type="OrthoDB" id="192915at2759"/>
<keyword evidence="6" id="KW-1185">Reference proteome</keyword>
<feature type="signal peptide" evidence="3">
    <location>
        <begin position="1"/>
        <end position="25"/>
    </location>
</feature>
<protein>
    <recommendedName>
        <fullName evidence="4">Saposin B-type domain-containing protein</fullName>
    </recommendedName>
</protein>
<dbReference type="OMA" id="NACNDFI"/>
<dbReference type="Proteomes" id="UP000007110">
    <property type="component" value="Unassembled WGS sequence"/>
</dbReference>
<reference evidence="6" key="1">
    <citation type="submission" date="2015-02" db="EMBL/GenBank/DDBJ databases">
        <title>Genome sequencing for Strongylocentrotus purpuratus.</title>
        <authorList>
            <person name="Murali S."/>
            <person name="Liu Y."/>
            <person name="Vee V."/>
            <person name="English A."/>
            <person name="Wang M."/>
            <person name="Skinner E."/>
            <person name="Han Y."/>
            <person name="Muzny D.M."/>
            <person name="Worley K.C."/>
            <person name="Gibbs R.A."/>
        </authorList>
    </citation>
    <scope>NUCLEOTIDE SEQUENCE</scope>
</reference>
<dbReference type="GO" id="GO:0005783">
    <property type="term" value="C:endoplasmic reticulum"/>
    <property type="evidence" value="ECO:0000318"/>
    <property type="project" value="GO_Central"/>
</dbReference>
<dbReference type="InterPro" id="IPR042415">
    <property type="entry name" value="CNPY"/>
</dbReference>
<dbReference type="EnsemblMetazoa" id="XM_011678234">
    <property type="protein sequence ID" value="XP_011676536"/>
    <property type="gene ID" value="LOC588644"/>
</dbReference>
<evidence type="ECO:0000256" key="1">
    <source>
        <dbReference type="ARBA" id="ARBA00007285"/>
    </source>
</evidence>
<organism evidence="5 6">
    <name type="scientific">Strongylocentrotus purpuratus</name>
    <name type="common">Purple sea urchin</name>
    <dbReference type="NCBI Taxonomy" id="7668"/>
    <lineage>
        <taxon>Eukaryota</taxon>
        <taxon>Metazoa</taxon>
        <taxon>Echinodermata</taxon>
        <taxon>Eleutherozoa</taxon>
        <taxon>Echinozoa</taxon>
        <taxon>Echinoidea</taxon>
        <taxon>Euechinoidea</taxon>
        <taxon>Echinacea</taxon>
        <taxon>Camarodonta</taxon>
        <taxon>Echinidea</taxon>
        <taxon>Strongylocentrotidae</taxon>
        <taxon>Strongylocentrotus</taxon>
    </lineage>
</organism>
<proteinExistence type="inferred from homology"/>
<dbReference type="PROSITE" id="PS50015">
    <property type="entry name" value="SAP_B"/>
    <property type="match status" value="1"/>
</dbReference>
<reference evidence="5" key="2">
    <citation type="submission" date="2021-01" db="UniProtKB">
        <authorList>
            <consortium name="EnsemblMetazoa"/>
        </authorList>
    </citation>
    <scope>IDENTIFICATION</scope>
</reference>
<dbReference type="AlphaFoldDB" id="A0A7M7LTJ7"/>
<feature type="domain" description="Saposin B-type" evidence="4">
    <location>
        <begin position="31"/>
        <end position="180"/>
    </location>
</feature>
<dbReference type="InterPro" id="IPR008139">
    <property type="entry name" value="SaposinB_dom"/>
</dbReference>
<dbReference type="EnsemblMetazoa" id="XM_788318">
    <property type="protein sequence ID" value="XP_793411"/>
    <property type="gene ID" value="LOC588644"/>
</dbReference>
<sequence>MYWIRPLRASILVLCILGLYSNVQAGREIDSDVYCGACRALISEVEYAITQEDPRQTITVGSFRIDPKGEQKQKKIPYAGSELHLTEVMETVCDKMTDYAEKTDPETNEKTYVRYQARNGEDMELINVSINLTTGKVLKVACENIIEDYEDEVLRLYREKSTDIETSLCSSLTKLCEGSSSAHTEL</sequence>
<accession>A0A7M7LTJ7</accession>
<name>A0A7M7LTJ7_STRPU</name>
<comment type="similarity">
    <text evidence="1">Belongs to the canopy family.</text>
</comment>